<evidence type="ECO:0000313" key="1">
    <source>
        <dbReference type="EMBL" id="AET67570.1"/>
    </source>
</evidence>
<dbReference type="STRING" id="768706.Desor_1952"/>
<name>G7WD85_DESOD</name>
<dbReference type="KEGG" id="dor:Desor_1952"/>
<evidence type="ECO:0000313" key="2">
    <source>
        <dbReference type="Proteomes" id="UP000006346"/>
    </source>
</evidence>
<organism evidence="1 2">
    <name type="scientific">Desulfosporosinus orientis (strain ATCC 19365 / DSM 765 / NCIMB 8382 / VKM B-1628 / Singapore I)</name>
    <name type="common">Desulfotomaculum orientis</name>
    <dbReference type="NCBI Taxonomy" id="768706"/>
    <lineage>
        <taxon>Bacteria</taxon>
        <taxon>Bacillati</taxon>
        <taxon>Bacillota</taxon>
        <taxon>Clostridia</taxon>
        <taxon>Eubacteriales</taxon>
        <taxon>Desulfitobacteriaceae</taxon>
        <taxon>Desulfosporosinus</taxon>
    </lineage>
</organism>
<protein>
    <submittedName>
        <fullName evidence="1">Uncharacterized protein</fullName>
    </submittedName>
</protein>
<dbReference type="HOGENOM" id="CLU_2665150_0_0_9"/>
<dbReference type="AlphaFoldDB" id="G7WD85"/>
<dbReference type="RefSeq" id="WP_014184385.1">
    <property type="nucleotide sequence ID" value="NC_016584.1"/>
</dbReference>
<proteinExistence type="predicted"/>
<reference evidence="1 2" key="2">
    <citation type="journal article" date="2012" name="J. Bacteriol.">
        <title>Complete genome sequences of Desulfosporosinus orientis DSM765T, Desulfosporosinus youngiae DSM17734T, Desulfosporosinus meridiei DSM13257T, and Desulfosporosinus acidiphilus DSM22704T.</title>
        <authorList>
            <person name="Pester M."/>
            <person name="Brambilla E."/>
            <person name="Alazard D."/>
            <person name="Rattei T."/>
            <person name="Weinmaier T."/>
            <person name="Han J."/>
            <person name="Lucas S."/>
            <person name="Lapidus A."/>
            <person name="Cheng J.F."/>
            <person name="Goodwin L."/>
            <person name="Pitluck S."/>
            <person name="Peters L."/>
            <person name="Ovchinnikova G."/>
            <person name="Teshima H."/>
            <person name="Detter J.C."/>
            <person name="Han C.S."/>
            <person name="Tapia R."/>
            <person name="Land M.L."/>
            <person name="Hauser L."/>
            <person name="Kyrpides N.C."/>
            <person name="Ivanova N.N."/>
            <person name="Pagani I."/>
            <person name="Huntmann M."/>
            <person name="Wei C.L."/>
            <person name="Davenport K.W."/>
            <person name="Daligault H."/>
            <person name="Chain P.S."/>
            <person name="Chen A."/>
            <person name="Mavromatis K."/>
            <person name="Markowitz V."/>
            <person name="Szeto E."/>
            <person name="Mikhailova N."/>
            <person name="Pati A."/>
            <person name="Wagner M."/>
            <person name="Woyke T."/>
            <person name="Ollivier B."/>
            <person name="Klenk H.P."/>
            <person name="Spring S."/>
            <person name="Loy A."/>
        </authorList>
    </citation>
    <scope>NUCLEOTIDE SEQUENCE [LARGE SCALE GENOMIC DNA]</scope>
    <source>
        <strain evidence="2">ATCC 19365 / DSM 765 / NCIMB 8382 / VKM B-1628</strain>
    </source>
</reference>
<dbReference type="Proteomes" id="UP000006346">
    <property type="component" value="Chromosome"/>
</dbReference>
<accession>G7WD85</accession>
<keyword evidence="2" id="KW-1185">Reference proteome</keyword>
<dbReference type="EMBL" id="CP003108">
    <property type="protein sequence ID" value="AET67570.1"/>
    <property type="molecule type" value="Genomic_DNA"/>
</dbReference>
<dbReference type="PATRIC" id="fig|768706.3.peg.1961"/>
<reference evidence="2" key="1">
    <citation type="submission" date="2011-11" db="EMBL/GenBank/DDBJ databases">
        <title>Complete sequence of Desulfosporosinus orientis DSM 765.</title>
        <authorList>
            <person name="Lucas S."/>
            <person name="Han J."/>
            <person name="Lapidus A."/>
            <person name="Cheng J.-F."/>
            <person name="Goodwin L."/>
            <person name="Pitluck S."/>
            <person name="Peters L."/>
            <person name="Ovchinnikova G."/>
            <person name="Teshima H."/>
            <person name="Detter J.C."/>
            <person name="Han C."/>
            <person name="Tapia R."/>
            <person name="Land M."/>
            <person name="Hauser L."/>
            <person name="Kyrpides N."/>
            <person name="Ivanova N."/>
            <person name="Pagani I."/>
            <person name="Pester M."/>
            <person name="Spring S."/>
            <person name="Ollivier B."/>
            <person name="Rattei T."/>
            <person name="Klenk H.-P."/>
            <person name="Wagner M."/>
            <person name="Loy A."/>
            <person name="Woyke T."/>
        </authorList>
    </citation>
    <scope>NUCLEOTIDE SEQUENCE [LARGE SCALE GENOMIC DNA]</scope>
    <source>
        <strain evidence="2">ATCC 19365 / DSM 765 / NCIMB 8382 / VKM B-1628</strain>
    </source>
</reference>
<gene>
    <name evidence="1" type="ordered locus">Desor_1952</name>
</gene>
<sequence length="75" mass="8643">MFKFEGVKSITIEYLNLHDLFSGNTGNILAEKDIPIFLKEAIENGTKVLVKGIEKNLLYQLVWEESIFKVQKIEN</sequence>